<protein>
    <submittedName>
        <fullName evidence="2">Uncharacterized protein</fullName>
    </submittedName>
</protein>
<evidence type="ECO:0000313" key="3">
    <source>
        <dbReference type="Proteomes" id="UP000008311"/>
    </source>
</evidence>
<organism evidence="2 3">
    <name type="scientific">Ricinus communis</name>
    <name type="common">Castor bean</name>
    <dbReference type="NCBI Taxonomy" id="3988"/>
    <lineage>
        <taxon>Eukaryota</taxon>
        <taxon>Viridiplantae</taxon>
        <taxon>Streptophyta</taxon>
        <taxon>Embryophyta</taxon>
        <taxon>Tracheophyta</taxon>
        <taxon>Spermatophyta</taxon>
        <taxon>Magnoliopsida</taxon>
        <taxon>eudicotyledons</taxon>
        <taxon>Gunneridae</taxon>
        <taxon>Pentapetalae</taxon>
        <taxon>rosids</taxon>
        <taxon>fabids</taxon>
        <taxon>Malpighiales</taxon>
        <taxon>Euphorbiaceae</taxon>
        <taxon>Acalyphoideae</taxon>
        <taxon>Acalypheae</taxon>
        <taxon>Ricinus</taxon>
    </lineage>
</organism>
<dbReference type="eggNOG" id="ENOG502QVZU">
    <property type="taxonomic scope" value="Eukaryota"/>
</dbReference>
<dbReference type="InParanoid" id="B9SJX8"/>
<feature type="region of interest" description="Disordered" evidence="1">
    <location>
        <begin position="186"/>
        <end position="212"/>
    </location>
</feature>
<proteinExistence type="predicted"/>
<dbReference type="STRING" id="3988.B9SJX8"/>
<dbReference type="Proteomes" id="UP000008311">
    <property type="component" value="Unassembled WGS sequence"/>
</dbReference>
<dbReference type="EMBL" id="EQ973994">
    <property type="protein sequence ID" value="EEF36086.1"/>
    <property type="molecule type" value="Genomic_DNA"/>
</dbReference>
<gene>
    <name evidence="2" type="ORF">RCOM_0577390</name>
</gene>
<evidence type="ECO:0000313" key="2">
    <source>
        <dbReference type="EMBL" id="EEF36086.1"/>
    </source>
</evidence>
<sequence>MLRVILQEPCKGQGQQNNEFILQQILYLEKLQLTEVDNCSPIIRGVEEMDVSSSIFKGSEKFEDSVDLSQHAQDPGKGDCLLQELKVDSLPSPFSQPENSPLPSTAANPLLGESFWQYRSPLQSDQLWSQNMQDLGVCEDNACHDDFNMPDVDITFRNFEELFGTEEDPIRALLDDKDASWSSVEKDMSVDTSHCRNARPREPQINKNIGPPNQVYNLQRNLDSPRTIRPSYSAMSFSISRFSAEGSGTKYVDSGLSPYITGTEVSYHSSDLEGAHSEAKENAMVRYKEKKKARTYGPRIGFVLYLPSQVLELMG</sequence>
<evidence type="ECO:0000256" key="1">
    <source>
        <dbReference type="SAM" id="MobiDB-lite"/>
    </source>
</evidence>
<reference evidence="3" key="1">
    <citation type="journal article" date="2010" name="Nat. Biotechnol.">
        <title>Draft genome sequence of the oilseed species Ricinus communis.</title>
        <authorList>
            <person name="Chan A.P."/>
            <person name="Crabtree J."/>
            <person name="Zhao Q."/>
            <person name="Lorenzi H."/>
            <person name="Orvis J."/>
            <person name="Puiu D."/>
            <person name="Melake-Berhan A."/>
            <person name="Jones K.M."/>
            <person name="Redman J."/>
            <person name="Chen G."/>
            <person name="Cahoon E.B."/>
            <person name="Gedil M."/>
            <person name="Stanke M."/>
            <person name="Haas B.J."/>
            <person name="Wortman J.R."/>
            <person name="Fraser-Liggett C.M."/>
            <person name="Ravel J."/>
            <person name="Rabinowicz P.D."/>
        </authorList>
    </citation>
    <scope>NUCLEOTIDE SEQUENCE [LARGE SCALE GENOMIC DNA]</scope>
    <source>
        <strain evidence="3">cv. Hale</strain>
    </source>
</reference>
<keyword evidence="3" id="KW-1185">Reference proteome</keyword>
<name>B9SJX8_RICCO</name>
<dbReference type="AlphaFoldDB" id="B9SJX8"/>
<accession>B9SJX8</accession>
<dbReference type="FunCoup" id="B9SJX8">
    <property type="interactions" value="538"/>
</dbReference>